<proteinExistence type="inferred from homology"/>
<dbReference type="GO" id="GO:0003942">
    <property type="term" value="F:N-acetyl-gamma-glutamyl-phosphate reductase activity"/>
    <property type="evidence" value="ECO:0007669"/>
    <property type="project" value="UniProtKB-UniRule"/>
</dbReference>
<dbReference type="CDD" id="cd23935">
    <property type="entry name" value="AGPR_2_C"/>
    <property type="match status" value="1"/>
</dbReference>
<dbReference type="GO" id="GO:0006526">
    <property type="term" value="P:L-arginine biosynthetic process"/>
    <property type="evidence" value="ECO:0007669"/>
    <property type="project" value="UniProtKB-UniRule"/>
</dbReference>
<comment type="caution">
    <text evidence="9">The sequence shown here is derived from an EMBL/GenBank/DDBJ whole genome shotgun (WGS) entry which is preliminary data.</text>
</comment>
<dbReference type="CDD" id="cd17896">
    <property type="entry name" value="AGPR_2_N"/>
    <property type="match status" value="1"/>
</dbReference>
<dbReference type="GO" id="GO:0005737">
    <property type="term" value="C:cytoplasm"/>
    <property type="evidence" value="ECO:0007669"/>
    <property type="project" value="UniProtKB-SubCell"/>
</dbReference>
<name>A0A318S4L7_9DEIO</name>
<gene>
    <name evidence="6" type="primary">argC</name>
    <name evidence="9" type="ORF">DES52_109153</name>
</gene>
<evidence type="ECO:0000256" key="6">
    <source>
        <dbReference type="HAMAP-Rule" id="MF_01110"/>
    </source>
</evidence>
<comment type="similarity">
    <text evidence="6">Belongs to the NAGSA dehydrogenase family. Type 2 subfamily.</text>
</comment>
<accession>A0A318S4L7</accession>
<keyword evidence="10" id="KW-1185">Reference proteome</keyword>
<evidence type="ECO:0000256" key="5">
    <source>
        <dbReference type="ARBA" id="ARBA00023002"/>
    </source>
</evidence>
<feature type="domain" description="Semialdehyde dehydrogenase NAD-binding" evidence="8">
    <location>
        <begin position="8"/>
        <end position="109"/>
    </location>
</feature>
<keyword evidence="1 6" id="KW-0963">Cytoplasm</keyword>
<keyword evidence="5 6" id="KW-0560">Oxidoreductase</keyword>
<dbReference type="InterPro" id="IPR000534">
    <property type="entry name" value="Semialdehyde_DH_NAD-bd"/>
</dbReference>
<comment type="pathway">
    <text evidence="6">Amino-acid biosynthesis; L-arginine biosynthesis; N(2)-acetyl-L-ornithine from L-glutamate: step 3/4.</text>
</comment>
<evidence type="ECO:0000256" key="4">
    <source>
        <dbReference type="ARBA" id="ARBA00022857"/>
    </source>
</evidence>
<dbReference type="Pfam" id="PF01118">
    <property type="entry name" value="Semialdhyde_dh"/>
    <property type="match status" value="1"/>
</dbReference>
<keyword evidence="2 6" id="KW-0055">Arginine biosynthesis</keyword>
<organism evidence="9 10">
    <name type="scientific">Deinococcus yavapaiensis KR-236</name>
    <dbReference type="NCBI Taxonomy" id="694435"/>
    <lineage>
        <taxon>Bacteria</taxon>
        <taxon>Thermotogati</taxon>
        <taxon>Deinococcota</taxon>
        <taxon>Deinococci</taxon>
        <taxon>Deinococcales</taxon>
        <taxon>Deinococcaceae</taxon>
        <taxon>Deinococcus</taxon>
    </lineage>
</organism>
<dbReference type="EMBL" id="QJSX01000009">
    <property type="protein sequence ID" value="PYE53376.1"/>
    <property type="molecule type" value="Genomic_DNA"/>
</dbReference>
<protein>
    <recommendedName>
        <fullName evidence="6">N-acetyl-gamma-glutamyl-phosphate reductase</fullName>
        <shortName evidence="6">AGPR</shortName>
        <ecNumber evidence="6">1.2.1.38</ecNumber>
    </recommendedName>
    <alternativeName>
        <fullName evidence="6">N-acetyl-glutamate semialdehyde dehydrogenase</fullName>
        <shortName evidence="6">NAGSA dehydrogenase</shortName>
    </alternativeName>
</protein>
<dbReference type="HAMAP" id="MF_01110">
    <property type="entry name" value="ArgC_type2"/>
    <property type="match status" value="1"/>
</dbReference>
<dbReference type="PANTHER" id="PTHR32338:SF10">
    <property type="entry name" value="N-ACETYL-GAMMA-GLUTAMYL-PHOSPHATE REDUCTASE, CHLOROPLASTIC-RELATED"/>
    <property type="match status" value="1"/>
</dbReference>
<dbReference type="SUPFAM" id="SSF55347">
    <property type="entry name" value="Glyceraldehyde-3-phosphate dehydrogenase-like, C-terminal domain"/>
    <property type="match status" value="1"/>
</dbReference>
<dbReference type="InterPro" id="IPR010136">
    <property type="entry name" value="AGPR_type-2"/>
</dbReference>
<dbReference type="EC" id="1.2.1.38" evidence="6"/>
<dbReference type="PANTHER" id="PTHR32338">
    <property type="entry name" value="N-ACETYL-GAMMA-GLUTAMYL-PHOSPHATE REDUCTASE, CHLOROPLASTIC-RELATED-RELATED"/>
    <property type="match status" value="1"/>
</dbReference>
<dbReference type="PROSITE" id="PS01224">
    <property type="entry name" value="ARGC"/>
    <property type="match status" value="1"/>
</dbReference>
<dbReference type="Pfam" id="PF22698">
    <property type="entry name" value="Semialdhyde_dhC_1"/>
    <property type="match status" value="1"/>
</dbReference>
<feature type="active site" evidence="6 7">
    <location>
        <position position="120"/>
    </location>
</feature>
<evidence type="ECO:0000313" key="10">
    <source>
        <dbReference type="Proteomes" id="UP000248326"/>
    </source>
</evidence>
<dbReference type="Gene3D" id="3.30.360.10">
    <property type="entry name" value="Dihydrodipicolinate Reductase, domain 2"/>
    <property type="match status" value="1"/>
</dbReference>
<sequence length="325" mass="35083">MTLPAKPRIFIDGEAGTTGLQIRARLAERTDLELVSIDAEKRKDDAERARLLNSVDVAILCLPDEASRQAVAMIENDRVRVLDASSAHRVEPGWTYGFPELSTAQEAAIRTSTRVSVPGCYPTGMIGLVRPLVDARLLASDYPVSVHGASGYSGGGRTLVDAMEGRGGAHKLAGPYRAYGLTLDHKHVPEMRTYGGLAHAPLFTPSVGAWRQGMLVEVPLHTRLLGGATGRDLHEALRAHYEASRFVDVMEFGDGSPDVLDPETLAGTNRMELFVFENPAQGHVLLMARFDNLGKGASGAAVQNLDLMLGLDAERDYAVREEVTA</sequence>
<evidence type="ECO:0000256" key="3">
    <source>
        <dbReference type="ARBA" id="ARBA00022605"/>
    </source>
</evidence>
<evidence type="ECO:0000256" key="7">
    <source>
        <dbReference type="PROSITE-ProRule" id="PRU10010"/>
    </source>
</evidence>
<dbReference type="AlphaFoldDB" id="A0A318S4L7"/>
<dbReference type="GO" id="GO:0051287">
    <property type="term" value="F:NAD binding"/>
    <property type="evidence" value="ECO:0007669"/>
    <property type="project" value="InterPro"/>
</dbReference>
<evidence type="ECO:0000256" key="1">
    <source>
        <dbReference type="ARBA" id="ARBA00022490"/>
    </source>
</evidence>
<dbReference type="RefSeq" id="WP_211317924.1">
    <property type="nucleotide sequence ID" value="NZ_QJSX01000009.1"/>
</dbReference>
<dbReference type="InterPro" id="IPR058924">
    <property type="entry name" value="AGPR_dimerisation_dom"/>
</dbReference>
<comment type="catalytic activity">
    <reaction evidence="6">
        <text>N-acetyl-L-glutamate 5-semialdehyde + phosphate + NADP(+) = N-acetyl-L-glutamyl 5-phosphate + NADPH + H(+)</text>
        <dbReference type="Rhea" id="RHEA:21588"/>
        <dbReference type="ChEBI" id="CHEBI:15378"/>
        <dbReference type="ChEBI" id="CHEBI:29123"/>
        <dbReference type="ChEBI" id="CHEBI:43474"/>
        <dbReference type="ChEBI" id="CHEBI:57783"/>
        <dbReference type="ChEBI" id="CHEBI:57936"/>
        <dbReference type="ChEBI" id="CHEBI:58349"/>
        <dbReference type="EC" id="1.2.1.38"/>
    </reaction>
</comment>
<comment type="subcellular location">
    <subcellularLocation>
        <location evidence="6">Cytoplasm</location>
    </subcellularLocation>
</comment>
<dbReference type="SMART" id="SM00859">
    <property type="entry name" value="Semialdhyde_dh"/>
    <property type="match status" value="1"/>
</dbReference>
<keyword evidence="3 6" id="KW-0028">Amino-acid biosynthesis</keyword>
<dbReference type="SUPFAM" id="SSF51735">
    <property type="entry name" value="NAD(P)-binding Rossmann-fold domains"/>
    <property type="match status" value="1"/>
</dbReference>
<dbReference type="NCBIfam" id="TIGR01851">
    <property type="entry name" value="argC_other"/>
    <property type="match status" value="1"/>
</dbReference>
<dbReference type="InterPro" id="IPR036291">
    <property type="entry name" value="NAD(P)-bd_dom_sf"/>
</dbReference>
<dbReference type="InterPro" id="IPR050085">
    <property type="entry name" value="AGPR"/>
</dbReference>
<evidence type="ECO:0000259" key="8">
    <source>
        <dbReference type="SMART" id="SM00859"/>
    </source>
</evidence>
<evidence type="ECO:0000313" key="9">
    <source>
        <dbReference type="EMBL" id="PYE53376.1"/>
    </source>
</evidence>
<dbReference type="InterPro" id="IPR023013">
    <property type="entry name" value="AGPR_AS"/>
</dbReference>
<dbReference type="Gene3D" id="3.40.50.720">
    <property type="entry name" value="NAD(P)-binding Rossmann-like Domain"/>
    <property type="match status" value="1"/>
</dbReference>
<keyword evidence="4 6" id="KW-0521">NADP</keyword>
<comment type="function">
    <text evidence="6">Catalyzes the NADPH-dependent reduction of N-acetyl-5-glutamyl phosphate to yield N-acetyl-L-glutamate 5-semialdehyde.</text>
</comment>
<dbReference type="UniPathway" id="UPA00068">
    <property type="reaction ID" value="UER00108"/>
</dbReference>
<evidence type="ECO:0000256" key="2">
    <source>
        <dbReference type="ARBA" id="ARBA00022571"/>
    </source>
</evidence>
<reference evidence="9 10" key="1">
    <citation type="submission" date="2018-06" db="EMBL/GenBank/DDBJ databases">
        <title>Genomic Encyclopedia of Type Strains, Phase IV (KMG-IV): sequencing the most valuable type-strain genomes for metagenomic binning, comparative biology and taxonomic classification.</title>
        <authorList>
            <person name="Goeker M."/>
        </authorList>
    </citation>
    <scope>NUCLEOTIDE SEQUENCE [LARGE SCALE GENOMIC DNA]</scope>
    <source>
        <strain evidence="9 10">DSM 18048</strain>
    </source>
</reference>
<dbReference type="Proteomes" id="UP000248326">
    <property type="component" value="Unassembled WGS sequence"/>
</dbReference>